<feature type="non-terminal residue" evidence="3">
    <location>
        <position position="1"/>
    </location>
</feature>
<dbReference type="GO" id="GO:0000796">
    <property type="term" value="C:condensin complex"/>
    <property type="evidence" value="ECO:0007669"/>
    <property type="project" value="TreeGrafter"/>
</dbReference>
<feature type="region of interest" description="Disordered" evidence="2">
    <location>
        <begin position="1"/>
        <end position="21"/>
    </location>
</feature>
<evidence type="ECO:0000256" key="1">
    <source>
        <dbReference type="ARBA" id="ARBA00023067"/>
    </source>
</evidence>
<dbReference type="AlphaFoldDB" id="A0A843XFZ8"/>
<dbReference type="OrthoDB" id="10263978at2759"/>
<dbReference type="PANTHER" id="PTHR14222">
    <property type="entry name" value="CONDENSIN"/>
    <property type="match status" value="1"/>
</dbReference>
<dbReference type="GO" id="GO:0000779">
    <property type="term" value="C:condensed chromosome, centromeric region"/>
    <property type="evidence" value="ECO:0007669"/>
    <property type="project" value="TreeGrafter"/>
</dbReference>
<feature type="compositionally biased region" description="Basic residues" evidence="2">
    <location>
        <begin position="100"/>
        <end position="109"/>
    </location>
</feature>
<organism evidence="3 4">
    <name type="scientific">Colocasia esculenta</name>
    <name type="common">Wild taro</name>
    <name type="synonym">Arum esculentum</name>
    <dbReference type="NCBI Taxonomy" id="4460"/>
    <lineage>
        <taxon>Eukaryota</taxon>
        <taxon>Viridiplantae</taxon>
        <taxon>Streptophyta</taxon>
        <taxon>Embryophyta</taxon>
        <taxon>Tracheophyta</taxon>
        <taxon>Spermatophyta</taxon>
        <taxon>Magnoliopsida</taxon>
        <taxon>Liliopsida</taxon>
        <taxon>Araceae</taxon>
        <taxon>Aroideae</taxon>
        <taxon>Colocasieae</taxon>
        <taxon>Colocasia</taxon>
    </lineage>
</organism>
<dbReference type="InterPro" id="IPR026971">
    <property type="entry name" value="CND1/NCAPD3"/>
</dbReference>
<gene>
    <name evidence="3" type="ORF">Taro_051437</name>
</gene>
<dbReference type="InterPro" id="IPR011989">
    <property type="entry name" value="ARM-like"/>
</dbReference>
<keyword evidence="1" id="KW-0226">DNA condensation</keyword>
<accession>A0A843XFZ8</accession>
<dbReference type="InterPro" id="IPR016024">
    <property type="entry name" value="ARM-type_fold"/>
</dbReference>
<dbReference type="GO" id="GO:0042393">
    <property type="term" value="F:histone binding"/>
    <property type="evidence" value="ECO:0007669"/>
    <property type="project" value="TreeGrafter"/>
</dbReference>
<dbReference type="GO" id="GO:0007076">
    <property type="term" value="P:mitotic chromosome condensation"/>
    <property type="evidence" value="ECO:0007669"/>
    <property type="project" value="InterPro"/>
</dbReference>
<dbReference type="Gene3D" id="1.25.10.10">
    <property type="entry name" value="Leucine-rich Repeat Variant"/>
    <property type="match status" value="1"/>
</dbReference>
<dbReference type="EMBL" id="NMUH01008201">
    <property type="protein sequence ID" value="MQM18444.1"/>
    <property type="molecule type" value="Genomic_DNA"/>
</dbReference>
<feature type="region of interest" description="Disordered" evidence="2">
    <location>
        <begin position="98"/>
        <end position="126"/>
    </location>
</feature>
<dbReference type="Pfam" id="PF20168">
    <property type="entry name" value="PDS5"/>
    <property type="match status" value="1"/>
</dbReference>
<reference evidence="3" key="1">
    <citation type="submission" date="2017-07" db="EMBL/GenBank/DDBJ databases">
        <title>Taro Niue Genome Assembly and Annotation.</title>
        <authorList>
            <person name="Atibalentja N."/>
            <person name="Keating K."/>
            <person name="Fields C.J."/>
        </authorList>
    </citation>
    <scope>NUCLEOTIDE SEQUENCE</scope>
    <source>
        <strain evidence="3">Niue_2</strain>
        <tissue evidence="3">Leaf</tissue>
    </source>
</reference>
<evidence type="ECO:0000313" key="3">
    <source>
        <dbReference type="EMBL" id="MQM18444.1"/>
    </source>
</evidence>
<sequence length="680" mass="74643">MYSQTPTRHPKSKLPNAHWKAGNCYRKQQRNLGPPNGRRGEVSTSPTSFAAVAVAVSMDDEDGGALSHVLSELEACALGNHNDSAAPLSEAALSQLTHQKSGKRKKKRAGGANAFQGHCDGVSSENGKTSVEDLLLQVLRLLESVLGRVRLDVISDGVKSLVEAVAGILNNPGVQHHRLSSFCFRIFYCVASGTQHGDPTLSGVEVLRSLAPAMFLPLKSPTRVSTLKFVSSQFVPIARDSDAIRKAMVYFPRFLAVKAPEKSEPRASAVDAIVEIVRTMEPDDQVAFTEFVNKLTQGKPQHRLLAVDLILSLMTTLSNPLGADGVDNLGVANHHTRWGVKCLQMLVERCSDVMAGIRARALTNLAHTIEFLSEDVKSHTFLQNLIASRYGSFTGLLRKRCLDEKAAVRKAALLLIMKSISTIRQPIDEIILKTMGRACSDPMVSIRKVAVSALSEAYRKFKDSRVITEWLLSVPRLIMDNETSVQEECENLFLELVFDWISSVGNGSLSTNGSDHESVFPKGMPVLLKGTCDTEVVPCVKKICASLGKKKKLKHTIASSLQNIITTSESIWINNSMPIEKWTAPPGAWFLLSEVSSFVPKAIDWKFLQHHWELLDQANSTDTSWSINSVDPISVAWAGDRVSLLQTISNVSLELPSEPAAELAHNLLTRVQEFNMHFPE</sequence>
<keyword evidence="4" id="KW-1185">Reference proteome</keyword>
<dbReference type="PANTHER" id="PTHR14222:SF1">
    <property type="entry name" value="CONDENSIN-2 COMPLEX SUBUNIT D3"/>
    <property type="match status" value="1"/>
</dbReference>
<comment type="caution">
    <text evidence="3">The sequence shown here is derived from an EMBL/GenBank/DDBJ whole genome shotgun (WGS) entry which is preliminary data.</text>
</comment>
<dbReference type="Proteomes" id="UP000652761">
    <property type="component" value="Unassembled WGS sequence"/>
</dbReference>
<evidence type="ECO:0000256" key="2">
    <source>
        <dbReference type="SAM" id="MobiDB-lite"/>
    </source>
</evidence>
<dbReference type="GO" id="GO:0010032">
    <property type="term" value="P:meiotic chromosome condensation"/>
    <property type="evidence" value="ECO:0007669"/>
    <property type="project" value="TreeGrafter"/>
</dbReference>
<evidence type="ECO:0000313" key="4">
    <source>
        <dbReference type="Proteomes" id="UP000652761"/>
    </source>
</evidence>
<proteinExistence type="predicted"/>
<name>A0A843XFZ8_COLES</name>
<protein>
    <submittedName>
        <fullName evidence="3">Uncharacterized protein</fullName>
    </submittedName>
</protein>
<dbReference type="SUPFAM" id="SSF48371">
    <property type="entry name" value="ARM repeat"/>
    <property type="match status" value="1"/>
</dbReference>